<evidence type="ECO:0000256" key="7">
    <source>
        <dbReference type="ARBA" id="ARBA00023306"/>
    </source>
</evidence>
<sequence>MYQNRRSGRDFSTQTNGLQSDGRYRWLNQKKYKVDLVQTDQHSNRLESTVTLTVAQNLTKLLGSNLSSRAFYFVSNAVISDTDNHNLNGIEEKSFVDSDQPSESSFRGSFSDDNCNAVQKNESVIGSPLKLQEIANLAPLSLSSPLFRGEKLSKAKGLDLSTQIPIQDARLVMQKFLKNEKQNSEGPALAVLCNAQDVRKTLMIGVCKNLKKEPTEEDQVTNTLFSLTMEKVQLSCLGEPSFRKCAGQKCQMESTYDLLDTSLGLGSIKLRATWEDMKGSLKINKPLSTEFSLEWDLATGNQLSPVFAVYRELQKLSSFLRVLRNESDIEQVFPKSEDAVSTNATKKLREFFARKKDDDLVSKSTPCLLDPGNNRLNLNLALDRDFTDELWDVLSSCSNFKEMVSCLRETFDEMRRGQMHVFVTTDNRSTMANLSRAAASGLAVFPPLGDRQLALRLVTEIGLEKLRKLYLTIMVTTNKLCSPAQWEKLFSQETSASSYVQQGEEGCGEITVLSKQFSVLEQLHDCLECVAIMGTFTDSIDLTKVANVVLAGGDSCKVNPALAWGEIEKRQWTSLRRKTVSNAVSTVETFIHSMPEGILDTPCESECVWRLTAQQNIL</sequence>
<dbReference type="GO" id="GO:0034501">
    <property type="term" value="P:protein localization to kinetochore"/>
    <property type="evidence" value="ECO:0007669"/>
    <property type="project" value="UniProtKB-UniRule"/>
</dbReference>
<evidence type="ECO:0000256" key="5">
    <source>
        <dbReference type="ARBA" id="ARBA00022776"/>
    </source>
</evidence>
<evidence type="ECO:0000256" key="4">
    <source>
        <dbReference type="ARBA" id="ARBA00022618"/>
    </source>
</evidence>
<dbReference type="AlphaFoldDB" id="A0AAV4JKF4"/>
<dbReference type="PANTHER" id="PTHR15995">
    <property type="entry name" value="PROTEIN ZWILCH HOMOLOG"/>
    <property type="match status" value="1"/>
</dbReference>
<evidence type="ECO:0000256" key="9">
    <source>
        <dbReference type="RuleBase" id="RU369076"/>
    </source>
</evidence>
<dbReference type="Gene3D" id="1.20.58.730">
    <property type="match status" value="1"/>
</dbReference>
<comment type="caution">
    <text evidence="10">The sequence shown here is derived from an EMBL/GenBank/DDBJ whole genome shotgun (WGS) entry which is preliminary data.</text>
</comment>
<evidence type="ECO:0000256" key="6">
    <source>
        <dbReference type="ARBA" id="ARBA00022838"/>
    </source>
</evidence>
<evidence type="ECO:0000256" key="3">
    <source>
        <dbReference type="ARBA" id="ARBA00022454"/>
    </source>
</evidence>
<proteinExistence type="inferred from homology"/>
<keyword evidence="11" id="KW-1185">Reference proteome</keyword>
<reference evidence="10 11" key="1">
    <citation type="journal article" date="2021" name="Elife">
        <title>Chloroplast acquisition without the gene transfer in kleptoplastic sea slugs, Plakobranchus ocellatus.</title>
        <authorList>
            <person name="Maeda T."/>
            <person name="Takahashi S."/>
            <person name="Yoshida T."/>
            <person name="Shimamura S."/>
            <person name="Takaki Y."/>
            <person name="Nagai Y."/>
            <person name="Toyoda A."/>
            <person name="Suzuki Y."/>
            <person name="Arimoto A."/>
            <person name="Ishii H."/>
            <person name="Satoh N."/>
            <person name="Nishiyama T."/>
            <person name="Hasebe M."/>
            <person name="Maruyama T."/>
            <person name="Minagawa J."/>
            <person name="Obokata J."/>
            <person name="Shigenobu S."/>
        </authorList>
    </citation>
    <scope>NUCLEOTIDE SEQUENCE [LARGE SCALE GENOMIC DNA]</scope>
</reference>
<dbReference type="PANTHER" id="PTHR15995:SF1">
    <property type="entry name" value="PROTEIN ZWILCH HOMOLOG"/>
    <property type="match status" value="1"/>
</dbReference>
<dbReference type="Proteomes" id="UP000762676">
    <property type="component" value="Unassembled WGS sequence"/>
</dbReference>
<dbReference type="InterPro" id="IPR018630">
    <property type="entry name" value="Zwilch"/>
</dbReference>
<accession>A0AAV4JKF4</accession>
<keyword evidence="3 9" id="KW-0158">Chromosome</keyword>
<evidence type="ECO:0000313" key="10">
    <source>
        <dbReference type="EMBL" id="GFS22735.1"/>
    </source>
</evidence>
<protein>
    <recommendedName>
        <fullName evidence="9">Protein zwilch</fullName>
    </recommendedName>
</protein>
<dbReference type="EMBL" id="BMAT01010226">
    <property type="protein sequence ID" value="GFS22735.1"/>
    <property type="molecule type" value="Genomic_DNA"/>
</dbReference>
<keyword evidence="4 9" id="KW-0132">Cell division</keyword>
<comment type="subcellular location">
    <subcellularLocation>
        <location evidence="1 9">Chromosome</location>
        <location evidence="1 9">Centromere</location>
        <location evidence="1 9">Kinetochore</location>
    </subcellularLocation>
</comment>
<organism evidence="10 11">
    <name type="scientific">Elysia marginata</name>
    <dbReference type="NCBI Taxonomy" id="1093978"/>
    <lineage>
        <taxon>Eukaryota</taxon>
        <taxon>Metazoa</taxon>
        <taxon>Spiralia</taxon>
        <taxon>Lophotrochozoa</taxon>
        <taxon>Mollusca</taxon>
        <taxon>Gastropoda</taxon>
        <taxon>Heterobranchia</taxon>
        <taxon>Euthyneura</taxon>
        <taxon>Panpulmonata</taxon>
        <taxon>Sacoglossa</taxon>
        <taxon>Placobranchoidea</taxon>
        <taxon>Plakobranchidae</taxon>
        <taxon>Elysia</taxon>
    </lineage>
</organism>
<keyword evidence="7 9" id="KW-0131">Cell cycle</keyword>
<evidence type="ECO:0000256" key="8">
    <source>
        <dbReference type="ARBA" id="ARBA00023328"/>
    </source>
</evidence>
<comment type="similarity">
    <text evidence="2 9">Belongs to the ZWILCH family.</text>
</comment>
<name>A0AAV4JKF4_9GAST</name>
<evidence type="ECO:0000256" key="1">
    <source>
        <dbReference type="ARBA" id="ARBA00004629"/>
    </source>
</evidence>
<dbReference type="GO" id="GO:1990423">
    <property type="term" value="C:RZZ complex"/>
    <property type="evidence" value="ECO:0007669"/>
    <property type="project" value="UniProtKB-UniRule"/>
</dbReference>
<comment type="subunit">
    <text evidence="9">Component of the RZZ complex.</text>
</comment>
<evidence type="ECO:0000313" key="11">
    <source>
        <dbReference type="Proteomes" id="UP000762676"/>
    </source>
</evidence>
<evidence type="ECO:0000256" key="2">
    <source>
        <dbReference type="ARBA" id="ARBA00009062"/>
    </source>
</evidence>
<dbReference type="Pfam" id="PF09817">
    <property type="entry name" value="Zwilch"/>
    <property type="match status" value="1"/>
</dbReference>
<dbReference type="Gene3D" id="1.10.287.1880">
    <property type="match status" value="1"/>
</dbReference>
<dbReference type="GO" id="GO:0051301">
    <property type="term" value="P:cell division"/>
    <property type="evidence" value="ECO:0007669"/>
    <property type="project" value="UniProtKB-UniRule"/>
</dbReference>
<dbReference type="GO" id="GO:0007094">
    <property type="term" value="P:mitotic spindle assembly checkpoint signaling"/>
    <property type="evidence" value="ECO:0007669"/>
    <property type="project" value="UniProtKB-UniRule"/>
</dbReference>
<comment type="function">
    <text evidence="9">Essential component of the mitotic checkpoint, which prevents cells from prematurely exiting mitosis. Required for the assembly of the dynein-dynactin and MAD1-MAD2 complexes onto kinetochores. Its function related to the spindle assembly machinery is proposed to depend on its association in the mitotic RZZ complex.</text>
</comment>
<keyword evidence="5 9" id="KW-0498">Mitosis</keyword>
<keyword evidence="6 9" id="KW-0995">Kinetochore</keyword>
<gene>
    <name evidence="10" type="ORF">ElyMa_005116000</name>
</gene>
<keyword evidence="8 9" id="KW-0137">Centromere</keyword>